<evidence type="ECO:0000313" key="1">
    <source>
        <dbReference type="EMBL" id="KKW46141.1"/>
    </source>
</evidence>
<dbReference type="Proteomes" id="UP000034789">
    <property type="component" value="Unassembled WGS sequence"/>
</dbReference>
<comment type="caution">
    <text evidence="1">The sequence shown here is derived from an EMBL/GenBank/DDBJ whole genome shotgun (WGS) entry which is preliminary data.</text>
</comment>
<evidence type="ECO:0000313" key="2">
    <source>
        <dbReference type="Proteomes" id="UP000034789"/>
    </source>
</evidence>
<name>A0A0G1YSD0_9BACT</name>
<dbReference type="AlphaFoldDB" id="A0A0G1YSD0"/>
<proteinExistence type="predicted"/>
<gene>
    <name evidence="1" type="ORF">UY98_C0032G0017</name>
</gene>
<evidence type="ECO:0008006" key="3">
    <source>
        <dbReference type="Google" id="ProtNLM"/>
    </source>
</evidence>
<dbReference type="PATRIC" id="fig|1618672.3.peg.523"/>
<sequence>MKQKNSRLTKEERMWEKWILSGKAKTIPNFEQHRRDLAASARAQREKTKLVSIRVREHDLARLRAKAEREGLPYQTLINSLIHKYAQEYSK</sequence>
<organism evidence="1 2">
    <name type="scientific">Candidatus Kaiserbacteria bacterium GW2011_GWA2_58_9</name>
    <dbReference type="NCBI Taxonomy" id="1618672"/>
    <lineage>
        <taxon>Bacteria</taxon>
        <taxon>Candidatus Kaiseribacteriota</taxon>
    </lineage>
</organism>
<dbReference type="EMBL" id="LCSD01000032">
    <property type="protein sequence ID" value="KKW46141.1"/>
    <property type="molecule type" value="Genomic_DNA"/>
</dbReference>
<reference evidence="1 2" key="1">
    <citation type="journal article" date="2015" name="Nature">
        <title>rRNA introns, odd ribosomes, and small enigmatic genomes across a large radiation of phyla.</title>
        <authorList>
            <person name="Brown C.T."/>
            <person name="Hug L.A."/>
            <person name="Thomas B.C."/>
            <person name="Sharon I."/>
            <person name="Castelle C.J."/>
            <person name="Singh A."/>
            <person name="Wilkins M.J."/>
            <person name="Williams K.H."/>
            <person name="Banfield J.F."/>
        </authorList>
    </citation>
    <scope>NUCLEOTIDE SEQUENCE [LARGE SCALE GENOMIC DNA]</scope>
</reference>
<protein>
    <recommendedName>
        <fullName evidence="3">Antitoxin</fullName>
    </recommendedName>
</protein>
<accession>A0A0G1YSD0</accession>